<dbReference type="EMBL" id="JACOSL010000004">
    <property type="protein sequence ID" value="MBI1755642.1"/>
    <property type="molecule type" value="Genomic_DNA"/>
</dbReference>
<feature type="domain" description="NodB homology" evidence="4">
    <location>
        <begin position="103"/>
        <end position="224"/>
    </location>
</feature>
<evidence type="ECO:0000256" key="1">
    <source>
        <dbReference type="ARBA" id="ARBA00004613"/>
    </source>
</evidence>
<dbReference type="Pfam" id="PF01522">
    <property type="entry name" value="Polysacc_deac_1"/>
    <property type="match status" value="1"/>
</dbReference>
<dbReference type="GO" id="GO:0016810">
    <property type="term" value="F:hydrolase activity, acting on carbon-nitrogen (but not peptide) bonds"/>
    <property type="evidence" value="ECO:0007669"/>
    <property type="project" value="InterPro"/>
</dbReference>
<dbReference type="InterPro" id="IPR002509">
    <property type="entry name" value="NODB_dom"/>
</dbReference>
<evidence type="ECO:0000256" key="2">
    <source>
        <dbReference type="ARBA" id="ARBA00022729"/>
    </source>
</evidence>
<dbReference type="InterPro" id="IPR011330">
    <property type="entry name" value="Glyco_hydro/deAcase_b/a-brl"/>
</dbReference>
<sequence length="296" mass="31939">MRVSSALVVAAVLTAGCARKAPPSATTAARTTPVLARVSNRPGNLHGGVFVIEYHKIAAQEARWDRSIARFRGDLERLYKMGFRPITIGQFIAGKMPLAAGASPVAITFDDAHPSQFQILPDGSVDPECAVGVWQAFATHHPDFPVRATFFVLPNLWGQRSLVSNKVALLRSWGCELGNHTMTHRRLDRLSDDEVKAEIGGGAQILARLGTGIAPLALPYGMSPRDKSLLRGFQWKGGKVEIPAVVLVGAGPSRPAGDPAFDRTRIPRIQGIEGENGITDWLDQVEAGKVKPYVQP</sequence>
<dbReference type="GO" id="GO:0005576">
    <property type="term" value="C:extracellular region"/>
    <property type="evidence" value="ECO:0007669"/>
    <property type="project" value="UniProtKB-SubCell"/>
</dbReference>
<comment type="subcellular location">
    <subcellularLocation>
        <location evidence="1">Secreted</location>
    </subcellularLocation>
</comment>
<accession>A0A931LQR7</accession>
<dbReference type="AlphaFoldDB" id="A0A931LQR7"/>
<evidence type="ECO:0000313" key="5">
    <source>
        <dbReference type="EMBL" id="MBI1755642.1"/>
    </source>
</evidence>
<gene>
    <name evidence="5" type="ORF">HYR64_00865</name>
</gene>
<evidence type="ECO:0000256" key="3">
    <source>
        <dbReference type="SAM" id="SignalP"/>
    </source>
</evidence>
<evidence type="ECO:0000259" key="4">
    <source>
        <dbReference type="Pfam" id="PF01522"/>
    </source>
</evidence>
<dbReference type="GO" id="GO:0005975">
    <property type="term" value="P:carbohydrate metabolic process"/>
    <property type="evidence" value="ECO:0007669"/>
    <property type="project" value="InterPro"/>
</dbReference>
<comment type="caution">
    <text evidence="5">The sequence shown here is derived from an EMBL/GenBank/DDBJ whole genome shotgun (WGS) entry which is preliminary data.</text>
</comment>
<dbReference type="SUPFAM" id="SSF88713">
    <property type="entry name" value="Glycoside hydrolase/deacetylase"/>
    <property type="match status" value="1"/>
</dbReference>
<keyword evidence="2 3" id="KW-0732">Signal</keyword>
<evidence type="ECO:0000313" key="6">
    <source>
        <dbReference type="Proteomes" id="UP000727962"/>
    </source>
</evidence>
<dbReference type="InterPro" id="IPR051398">
    <property type="entry name" value="Polysacch_Deacetylase"/>
</dbReference>
<dbReference type="PROSITE" id="PS51257">
    <property type="entry name" value="PROKAR_LIPOPROTEIN"/>
    <property type="match status" value="1"/>
</dbReference>
<reference evidence="5" key="1">
    <citation type="submission" date="2020-07" db="EMBL/GenBank/DDBJ databases">
        <title>Huge and variable diversity of episymbiotic CPR bacteria and DPANN archaea in groundwater ecosystems.</title>
        <authorList>
            <person name="He C.Y."/>
            <person name="Keren R."/>
            <person name="Whittaker M."/>
            <person name="Farag I.F."/>
            <person name="Doudna J."/>
            <person name="Cate J.H.D."/>
            <person name="Banfield J.F."/>
        </authorList>
    </citation>
    <scope>NUCLEOTIDE SEQUENCE</scope>
    <source>
        <strain evidence="5">NC_groundwater_17_Pr7_B-0.1um_64_12</strain>
    </source>
</reference>
<protein>
    <submittedName>
        <fullName evidence="5">Polysaccharide deacetylase family protein</fullName>
    </submittedName>
</protein>
<dbReference type="Gene3D" id="3.20.20.370">
    <property type="entry name" value="Glycoside hydrolase/deacetylase"/>
    <property type="match status" value="1"/>
</dbReference>
<feature type="signal peptide" evidence="3">
    <location>
        <begin position="1"/>
        <end position="20"/>
    </location>
</feature>
<proteinExistence type="predicted"/>
<dbReference type="PANTHER" id="PTHR34216:SF3">
    <property type="entry name" value="POLY-BETA-1,6-N-ACETYL-D-GLUCOSAMINE N-DEACETYLASE"/>
    <property type="match status" value="1"/>
</dbReference>
<organism evidence="5 6">
    <name type="scientific">Fimbriimonas ginsengisoli</name>
    <dbReference type="NCBI Taxonomy" id="1005039"/>
    <lineage>
        <taxon>Bacteria</taxon>
        <taxon>Bacillati</taxon>
        <taxon>Armatimonadota</taxon>
        <taxon>Fimbriimonadia</taxon>
        <taxon>Fimbriimonadales</taxon>
        <taxon>Fimbriimonadaceae</taxon>
        <taxon>Fimbriimonas</taxon>
    </lineage>
</organism>
<feature type="chain" id="PRO_5037942492" evidence="3">
    <location>
        <begin position="21"/>
        <end position="296"/>
    </location>
</feature>
<dbReference type="Proteomes" id="UP000727962">
    <property type="component" value="Unassembled WGS sequence"/>
</dbReference>
<name>A0A931LQR7_FIMGI</name>
<dbReference type="PANTHER" id="PTHR34216">
    <property type="match status" value="1"/>
</dbReference>